<organism evidence="1 2">
    <name type="scientific">Smittium simulii</name>
    <dbReference type="NCBI Taxonomy" id="133385"/>
    <lineage>
        <taxon>Eukaryota</taxon>
        <taxon>Fungi</taxon>
        <taxon>Fungi incertae sedis</taxon>
        <taxon>Zoopagomycota</taxon>
        <taxon>Kickxellomycotina</taxon>
        <taxon>Harpellomycetes</taxon>
        <taxon>Harpellales</taxon>
        <taxon>Legeriomycetaceae</taxon>
        <taxon>Smittium</taxon>
    </lineage>
</organism>
<dbReference type="PANTHER" id="PTHR16537">
    <property type="entry name" value="SJOEGREN SYNDROME/SCLERODERMA AUTOANTIGEN 1"/>
    <property type="match status" value="1"/>
</dbReference>
<dbReference type="InterPro" id="IPR009563">
    <property type="entry name" value="SSSCA1"/>
</dbReference>
<dbReference type="InterPro" id="IPR051888">
    <property type="entry name" value="UPF0148_domain"/>
</dbReference>
<name>A0A2T9Y736_9FUNG</name>
<accession>A0A2T9Y736</accession>
<dbReference type="STRING" id="133385.A0A2T9Y736"/>
<dbReference type="Proteomes" id="UP000245383">
    <property type="component" value="Unassembled WGS sequence"/>
</dbReference>
<reference evidence="1 2" key="1">
    <citation type="journal article" date="2018" name="MBio">
        <title>Comparative Genomics Reveals the Core Gene Toolbox for the Fungus-Insect Symbiosis.</title>
        <authorList>
            <person name="Wang Y."/>
            <person name="Stata M."/>
            <person name="Wang W."/>
            <person name="Stajich J.E."/>
            <person name="White M.M."/>
            <person name="Moncalvo J.M."/>
        </authorList>
    </citation>
    <scope>NUCLEOTIDE SEQUENCE [LARGE SCALE GENOMIC DNA]</scope>
    <source>
        <strain evidence="1 2">SWE-8-4</strain>
    </source>
</reference>
<proteinExistence type="predicted"/>
<comment type="caution">
    <text evidence="1">The sequence shown here is derived from an EMBL/GenBank/DDBJ whole genome shotgun (WGS) entry which is preliminary data.</text>
</comment>
<protein>
    <submittedName>
        <fullName evidence="1">Uncharacterized protein</fullName>
    </submittedName>
</protein>
<keyword evidence="2" id="KW-1185">Reference proteome</keyword>
<evidence type="ECO:0000313" key="1">
    <source>
        <dbReference type="EMBL" id="PVU88137.1"/>
    </source>
</evidence>
<gene>
    <name evidence="1" type="ORF">BB561_006012</name>
</gene>
<dbReference type="PANTHER" id="PTHR16537:SF1">
    <property type="entry name" value="PROTEIN ZNRD2"/>
    <property type="match status" value="1"/>
</dbReference>
<sequence>MSGKNDSSALMSKLLLQRWKMLADSCGVDGCYNPLMENPQTQQPYCVVHEYQISGGILPENESGQTIDNDIELSPKTLEADSTNLKDSIFEKVPIDNPSISESKSVKNNKNPSTESASEKIGKLLLQGWTLLDTTCQNTECFGIPLVRNLDKLEKCVMCDNNYISEANYKKYYSHLQPQSIQSVNKSNKKDSILTQNRNDSTILGNSYQDVSLNNFKELSKYPDDYIDHNAQTLQKNDASKNNLLYQSTCDLATKTINNKLVELLAALDKTNDTKTISEILFAIQSCTKTIKMFSEND</sequence>
<dbReference type="EMBL" id="MBFR01000410">
    <property type="protein sequence ID" value="PVU88137.1"/>
    <property type="molecule type" value="Genomic_DNA"/>
</dbReference>
<dbReference type="Pfam" id="PF06677">
    <property type="entry name" value="Auto_anti-p27"/>
    <property type="match status" value="2"/>
</dbReference>
<dbReference type="AlphaFoldDB" id="A0A2T9Y736"/>
<evidence type="ECO:0000313" key="2">
    <source>
        <dbReference type="Proteomes" id="UP000245383"/>
    </source>
</evidence>
<dbReference type="OrthoDB" id="28939at2759"/>